<feature type="chain" id="PRO_5017992423" evidence="1">
    <location>
        <begin position="21"/>
        <end position="97"/>
    </location>
</feature>
<reference key="1">
    <citation type="journal article" date="2007" name="Nature">
        <title>The medaka draft genome and insights into vertebrate genome evolution.</title>
        <authorList>
            <person name="Kasahara M."/>
            <person name="Naruse K."/>
            <person name="Sasaki S."/>
            <person name="Nakatani Y."/>
            <person name="Qu W."/>
            <person name="Ahsan B."/>
            <person name="Yamada T."/>
            <person name="Nagayasu Y."/>
            <person name="Doi K."/>
            <person name="Kasai Y."/>
            <person name="Jindo T."/>
            <person name="Kobayashi D."/>
            <person name="Shimada A."/>
            <person name="Toyoda A."/>
            <person name="Kuroki Y."/>
            <person name="Fujiyama A."/>
            <person name="Sasaki T."/>
            <person name="Shimizu A."/>
            <person name="Asakawa S."/>
            <person name="Shimizu N."/>
            <person name="Hashimoto S."/>
            <person name="Yang J."/>
            <person name="Lee Y."/>
            <person name="Matsushima K."/>
            <person name="Sugano S."/>
            <person name="Sakaizumi M."/>
            <person name="Narita T."/>
            <person name="Ohishi K."/>
            <person name="Haga S."/>
            <person name="Ohta F."/>
            <person name="Nomoto H."/>
            <person name="Nogata K."/>
            <person name="Morishita T."/>
            <person name="Endo T."/>
            <person name="Shin-I T."/>
            <person name="Takeda H."/>
            <person name="Morishita S."/>
            <person name="Kohara Y."/>
        </authorList>
    </citation>
    <scope>NUCLEOTIDE SEQUENCE [LARGE SCALE GENOMIC DNA]</scope>
    <source>
        <strain>Hd-rR</strain>
    </source>
</reference>
<dbReference type="AlphaFoldDB" id="A0A3P9HQL1"/>
<dbReference type="SUPFAM" id="SSF47162">
    <property type="entry name" value="Apolipoprotein"/>
    <property type="match status" value="1"/>
</dbReference>
<accession>A0A3P9HQL1</accession>
<protein>
    <submittedName>
        <fullName evidence="2">Uncharacterized protein</fullName>
    </submittedName>
</protein>
<dbReference type="Ensembl" id="ENSORLT00015016524.1">
    <property type="protein sequence ID" value="ENSORLP00015010051.1"/>
    <property type="gene ID" value="ENSORLG00015010884.1"/>
</dbReference>
<organism evidence="2 3">
    <name type="scientific">Oryzias latipes</name>
    <name type="common">Japanese rice fish</name>
    <name type="synonym">Japanese killifish</name>
    <dbReference type="NCBI Taxonomy" id="8090"/>
    <lineage>
        <taxon>Eukaryota</taxon>
        <taxon>Metazoa</taxon>
        <taxon>Chordata</taxon>
        <taxon>Craniata</taxon>
        <taxon>Vertebrata</taxon>
        <taxon>Euteleostomi</taxon>
        <taxon>Actinopterygii</taxon>
        <taxon>Neopterygii</taxon>
        <taxon>Teleostei</taxon>
        <taxon>Neoteleostei</taxon>
        <taxon>Acanthomorphata</taxon>
        <taxon>Ovalentaria</taxon>
        <taxon>Atherinomorphae</taxon>
        <taxon>Beloniformes</taxon>
        <taxon>Adrianichthyidae</taxon>
        <taxon>Oryziinae</taxon>
        <taxon>Oryzias</taxon>
    </lineage>
</organism>
<evidence type="ECO:0000313" key="2">
    <source>
        <dbReference type="Ensembl" id="ENSORLP00015010051.1"/>
    </source>
</evidence>
<sequence length="97" mass="10976">MRLSIIAAVVVLALAHGTFGDELDDLLKDVHAKMSKDFSDIINNPEVKSQAQLFLDEKRGELEPAVEQIQPHVDPFIEKVQSFFDRLREELAKTSNK</sequence>
<name>A0A3P9HQL1_ORYLA</name>
<evidence type="ECO:0000256" key="1">
    <source>
        <dbReference type="SAM" id="SignalP"/>
    </source>
</evidence>
<proteinExistence type="predicted"/>
<reference evidence="2 3" key="2">
    <citation type="submission" date="2017-04" db="EMBL/GenBank/DDBJ databases">
        <title>CpG methylation of centromeres and impact of large insertions on vertebrate speciation.</title>
        <authorList>
            <person name="Ichikawa K."/>
            <person name="Yoshimura J."/>
            <person name="Morishita S."/>
        </authorList>
    </citation>
    <scope>NUCLEOTIDE SEQUENCE</scope>
    <source>
        <strain evidence="2 3">HSOK</strain>
    </source>
</reference>
<reference evidence="2" key="4">
    <citation type="submission" date="2025-09" db="UniProtKB">
        <authorList>
            <consortium name="Ensembl"/>
        </authorList>
    </citation>
    <scope>IDENTIFICATION</scope>
    <source>
        <strain evidence="2">HSOK</strain>
    </source>
</reference>
<reference evidence="2" key="3">
    <citation type="submission" date="2025-08" db="UniProtKB">
        <authorList>
            <consortium name="Ensembl"/>
        </authorList>
    </citation>
    <scope>IDENTIFICATION</scope>
    <source>
        <strain evidence="2">HSOK</strain>
    </source>
</reference>
<evidence type="ECO:0000313" key="3">
    <source>
        <dbReference type="Proteomes" id="UP000265200"/>
    </source>
</evidence>
<keyword evidence="1" id="KW-0732">Signal</keyword>
<dbReference type="Gene3D" id="6.10.250.100">
    <property type="match status" value="1"/>
</dbReference>
<dbReference type="Proteomes" id="UP000265200">
    <property type="component" value="Chromosome 11"/>
</dbReference>
<feature type="signal peptide" evidence="1">
    <location>
        <begin position="1"/>
        <end position="20"/>
    </location>
</feature>